<feature type="domain" description="Thyroglobulin type-1" evidence="13">
    <location>
        <begin position="193"/>
        <end position="268"/>
    </location>
</feature>
<keyword evidence="6 12" id="KW-0732">Signal</keyword>
<comment type="subcellular location">
    <subcellularLocation>
        <location evidence="1">Secreted</location>
    </subcellularLocation>
</comment>
<dbReference type="PROSITE" id="PS51162">
    <property type="entry name" value="THYROGLOBULIN_1_2"/>
    <property type="match status" value="1"/>
</dbReference>
<dbReference type="GO" id="GO:0001968">
    <property type="term" value="F:fibronectin binding"/>
    <property type="evidence" value="ECO:0007669"/>
    <property type="project" value="TreeGrafter"/>
</dbReference>
<dbReference type="PANTHER" id="PTHR11551:SF3">
    <property type="entry name" value="INSULIN-LIKE GROWTH FACTOR-BINDING PROTEIN 3"/>
    <property type="match status" value="1"/>
</dbReference>
<evidence type="ECO:0000256" key="7">
    <source>
        <dbReference type="ARBA" id="ARBA00023157"/>
    </source>
</evidence>
<feature type="region of interest" description="Disordered" evidence="11">
    <location>
        <begin position="124"/>
        <end position="170"/>
    </location>
</feature>
<keyword evidence="5" id="KW-0341">Growth regulation</keyword>
<protein>
    <recommendedName>
        <fullName evidence="2">Insulin-like growth factor-binding protein 1</fullName>
    </recommendedName>
</protein>
<dbReference type="GO" id="GO:0005615">
    <property type="term" value="C:extracellular space"/>
    <property type="evidence" value="ECO:0007669"/>
    <property type="project" value="TreeGrafter"/>
</dbReference>
<dbReference type="GO" id="GO:0043567">
    <property type="term" value="P:regulation of insulin-like growth factor receptor signaling pathway"/>
    <property type="evidence" value="ECO:0007669"/>
    <property type="project" value="TreeGrafter"/>
</dbReference>
<evidence type="ECO:0000256" key="8">
    <source>
        <dbReference type="ARBA" id="ARBA00023183"/>
    </source>
</evidence>
<dbReference type="InterPro" id="IPR000716">
    <property type="entry name" value="Thyroglobulin_1"/>
</dbReference>
<feature type="domain" description="IGFBP N-terminal" evidence="14">
    <location>
        <begin position="25"/>
        <end position="106"/>
    </location>
</feature>
<dbReference type="Gene3D" id="4.10.800.10">
    <property type="entry name" value="Thyroglobulin type-1"/>
    <property type="match status" value="1"/>
</dbReference>
<evidence type="ECO:0000256" key="4">
    <source>
        <dbReference type="ARBA" id="ARBA00022553"/>
    </source>
</evidence>
<dbReference type="InterPro" id="IPR022322">
    <property type="entry name" value="IGFBP1"/>
</dbReference>
<dbReference type="InterPro" id="IPR009030">
    <property type="entry name" value="Growth_fac_rcpt_cys_sf"/>
</dbReference>
<evidence type="ECO:0000259" key="14">
    <source>
        <dbReference type="PROSITE" id="PS51323"/>
    </source>
</evidence>
<keyword evidence="4" id="KW-0597">Phosphoprotein</keyword>
<evidence type="ECO:0000259" key="13">
    <source>
        <dbReference type="PROSITE" id="PS51162"/>
    </source>
</evidence>
<dbReference type="FunFam" id="4.10.40.20:FF:000001">
    <property type="entry name" value="Insulin-like growth factor binding protein 5"/>
    <property type="match status" value="1"/>
</dbReference>
<organism evidence="15 16">
    <name type="scientific">Albula glossodonta</name>
    <name type="common">roundjaw bonefish</name>
    <dbReference type="NCBI Taxonomy" id="121402"/>
    <lineage>
        <taxon>Eukaryota</taxon>
        <taxon>Metazoa</taxon>
        <taxon>Chordata</taxon>
        <taxon>Craniata</taxon>
        <taxon>Vertebrata</taxon>
        <taxon>Euteleostomi</taxon>
        <taxon>Actinopterygii</taxon>
        <taxon>Neopterygii</taxon>
        <taxon>Teleostei</taxon>
        <taxon>Albuliformes</taxon>
        <taxon>Albulidae</taxon>
        <taxon>Albula</taxon>
    </lineage>
</organism>
<evidence type="ECO:0000256" key="5">
    <source>
        <dbReference type="ARBA" id="ARBA00022604"/>
    </source>
</evidence>
<keyword evidence="16" id="KW-1185">Reference proteome</keyword>
<dbReference type="InterPro" id="IPR022321">
    <property type="entry name" value="IGFBP_1-6_chordata"/>
</dbReference>
<comment type="caution">
    <text evidence="10">Lacks conserved residue(s) required for the propagation of feature annotation.</text>
</comment>
<dbReference type="PROSITE" id="PS51323">
    <property type="entry name" value="IGFBP_N_2"/>
    <property type="match status" value="1"/>
</dbReference>
<evidence type="ECO:0000256" key="3">
    <source>
        <dbReference type="ARBA" id="ARBA00022525"/>
    </source>
</evidence>
<dbReference type="Pfam" id="PF00219">
    <property type="entry name" value="IGFBP"/>
    <property type="match status" value="1"/>
</dbReference>
<dbReference type="PROSITE" id="PS00222">
    <property type="entry name" value="IGFBP_N_1"/>
    <property type="match status" value="1"/>
</dbReference>
<feature type="signal peptide" evidence="12">
    <location>
        <begin position="1"/>
        <end position="22"/>
    </location>
</feature>
<keyword evidence="3" id="KW-0964">Secreted</keyword>
<reference evidence="15" key="1">
    <citation type="thesis" date="2021" institute="BYU ScholarsArchive" country="Provo, UT, USA">
        <title>Applications of and Algorithms for Genome Assembly and Genomic Analyses with an Emphasis on Marine Teleosts.</title>
        <authorList>
            <person name="Pickett B.D."/>
        </authorList>
    </citation>
    <scope>NUCLEOTIDE SEQUENCE</scope>
    <source>
        <strain evidence="15">HI-2016</strain>
    </source>
</reference>
<dbReference type="GO" id="GO:0031995">
    <property type="term" value="F:insulin-like growth factor II binding"/>
    <property type="evidence" value="ECO:0007669"/>
    <property type="project" value="TreeGrafter"/>
</dbReference>
<keyword evidence="8" id="KW-0340">Growth factor binding</keyword>
<name>A0A8T2N135_9TELE</name>
<evidence type="ECO:0000256" key="12">
    <source>
        <dbReference type="SAM" id="SignalP"/>
    </source>
</evidence>
<sequence>MMSWLRLLCLAALSLFTRPAEAVGPVVRCEPCDVASTSLCKPVPSDCAERVREPGCGCCMTCALAEGESCGIYTRRCGTGLTCLHRPGETKPLLALLEGRGRCSGSTSDNGNGFSVEDNTTVVDRSASGSGAQDEDGQQRVPNPKVAALHPRSEAIRKDQSEKSQRYKGKPLSVGVSADVQNLSFKSKEEGEYGPCRREMESVLKSLKFAAVINPQSLCIPNCDKKGFYKKKQCRPSRGRRRGHCWCVDRYGKPLPGLSGKEGGGPQCFNLENQ</sequence>
<evidence type="ECO:0000256" key="6">
    <source>
        <dbReference type="ARBA" id="ARBA00022729"/>
    </source>
</evidence>
<dbReference type="FunFam" id="4.10.800.10:FF:000005">
    <property type="entry name" value="Putative insulin-like growth factor-binding protein 5"/>
    <property type="match status" value="1"/>
</dbReference>
<dbReference type="InterPro" id="IPR036857">
    <property type="entry name" value="Thyroglobulin_1_sf"/>
</dbReference>
<evidence type="ECO:0000256" key="2">
    <source>
        <dbReference type="ARBA" id="ARBA00013675"/>
    </source>
</evidence>
<dbReference type="AlphaFoldDB" id="A0A8T2N135"/>
<dbReference type="PRINTS" id="PR01977">
    <property type="entry name" value="IGFBPFAMILY1"/>
</dbReference>
<dbReference type="SUPFAM" id="SSF57184">
    <property type="entry name" value="Growth factor receptor domain"/>
    <property type="match status" value="1"/>
</dbReference>
<keyword evidence="7" id="KW-1015">Disulfide bond</keyword>
<evidence type="ECO:0000313" key="15">
    <source>
        <dbReference type="EMBL" id="KAG9333834.1"/>
    </source>
</evidence>
<comment type="subunit">
    <text evidence="9">Binds equally well IGF1 and IGF2. Interacts with integrin ITGA5:ITGB1. Interacts with VHL; this interaction inhibits HIF1A degradation.</text>
</comment>
<dbReference type="InterPro" id="IPR017891">
    <property type="entry name" value="Insulin_GF-bd_Cys-rich_CS"/>
</dbReference>
<evidence type="ECO:0000256" key="11">
    <source>
        <dbReference type="SAM" id="MobiDB-lite"/>
    </source>
</evidence>
<accession>A0A8T2N135</accession>
<evidence type="ECO:0000313" key="16">
    <source>
        <dbReference type="Proteomes" id="UP000824540"/>
    </source>
</evidence>
<gene>
    <name evidence="15" type="ORF">JZ751_010051</name>
</gene>
<evidence type="ECO:0000256" key="10">
    <source>
        <dbReference type="PROSITE-ProRule" id="PRU00500"/>
    </source>
</evidence>
<dbReference type="Gene3D" id="4.10.40.20">
    <property type="match status" value="1"/>
</dbReference>
<feature type="compositionally biased region" description="Basic and acidic residues" evidence="11">
    <location>
        <begin position="151"/>
        <end position="165"/>
    </location>
</feature>
<dbReference type="SMART" id="SM00211">
    <property type="entry name" value="TY"/>
    <property type="match status" value="1"/>
</dbReference>
<dbReference type="SUPFAM" id="SSF57610">
    <property type="entry name" value="Thyroglobulin type-1 domain"/>
    <property type="match status" value="1"/>
</dbReference>
<dbReference type="CDD" id="cd00191">
    <property type="entry name" value="TY"/>
    <property type="match status" value="1"/>
</dbReference>
<proteinExistence type="predicted"/>
<dbReference type="PRINTS" id="PR01976">
    <property type="entry name" value="IGFBPFAMILY"/>
</dbReference>
<dbReference type="OrthoDB" id="6068400at2759"/>
<feature type="chain" id="PRO_5035941518" description="Insulin-like growth factor-binding protein 1" evidence="12">
    <location>
        <begin position="23"/>
        <end position="274"/>
    </location>
</feature>
<comment type="caution">
    <text evidence="15">The sequence shown here is derived from an EMBL/GenBank/DDBJ whole genome shotgun (WGS) entry which is preliminary data.</text>
</comment>
<dbReference type="Pfam" id="PF00086">
    <property type="entry name" value="Thyroglobulin_1"/>
    <property type="match status" value="1"/>
</dbReference>
<evidence type="ECO:0000256" key="9">
    <source>
        <dbReference type="ARBA" id="ARBA00049694"/>
    </source>
</evidence>
<evidence type="ECO:0000256" key="1">
    <source>
        <dbReference type="ARBA" id="ARBA00004613"/>
    </source>
</evidence>
<dbReference type="SMART" id="SM00121">
    <property type="entry name" value="IB"/>
    <property type="match status" value="1"/>
</dbReference>
<dbReference type="PANTHER" id="PTHR11551">
    <property type="entry name" value="INSULIN-LIKE GROWTH FACTOR BINDING PROTEIN"/>
    <property type="match status" value="1"/>
</dbReference>
<dbReference type="Proteomes" id="UP000824540">
    <property type="component" value="Unassembled WGS sequence"/>
</dbReference>
<dbReference type="EMBL" id="JAFBMS010000173">
    <property type="protein sequence ID" value="KAG9333834.1"/>
    <property type="molecule type" value="Genomic_DNA"/>
</dbReference>
<dbReference type="GO" id="GO:0031994">
    <property type="term" value="F:insulin-like growth factor I binding"/>
    <property type="evidence" value="ECO:0007669"/>
    <property type="project" value="TreeGrafter"/>
</dbReference>
<dbReference type="InterPro" id="IPR000867">
    <property type="entry name" value="IGFBP-like"/>
</dbReference>